<dbReference type="Proteomes" id="UP000315295">
    <property type="component" value="Unassembled WGS sequence"/>
</dbReference>
<name>A0A540L9W3_MALBA</name>
<organism evidence="1 2">
    <name type="scientific">Malus baccata</name>
    <name type="common">Siberian crab apple</name>
    <name type="synonym">Pyrus baccata</name>
    <dbReference type="NCBI Taxonomy" id="106549"/>
    <lineage>
        <taxon>Eukaryota</taxon>
        <taxon>Viridiplantae</taxon>
        <taxon>Streptophyta</taxon>
        <taxon>Embryophyta</taxon>
        <taxon>Tracheophyta</taxon>
        <taxon>Spermatophyta</taxon>
        <taxon>Magnoliopsida</taxon>
        <taxon>eudicotyledons</taxon>
        <taxon>Gunneridae</taxon>
        <taxon>Pentapetalae</taxon>
        <taxon>rosids</taxon>
        <taxon>fabids</taxon>
        <taxon>Rosales</taxon>
        <taxon>Rosaceae</taxon>
        <taxon>Amygdaloideae</taxon>
        <taxon>Maleae</taxon>
        <taxon>Malus</taxon>
    </lineage>
</organism>
<dbReference type="AlphaFoldDB" id="A0A540L9W3"/>
<evidence type="ECO:0000313" key="2">
    <source>
        <dbReference type="Proteomes" id="UP000315295"/>
    </source>
</evidence>
<protein>
    <submittedName>
        <fullName evidence="1">Uncharacterized protein</fullName>
    </submittedName>
</protein>
<keyword evidence="2" id="KW-1185">Reference proteome</keyword>
<comment type="caution">
    <text evidence="1">The sequence shown here is derived from an EMBL/GenBank/DDBJ whole genome shotgun (WGS) entry which is preliminary data.</text>
</comment>
<accession>A0A540L9W3</accession>
<proteinExistence type="predicted"/>
<dbReference type="EMBL" id="VIEB01000684">
    <property type="protein sequence ID" value="TQD83274.1"/>
    <property type="molecule type" value="Genomic_DNA"/>
</dbReference>
<gene>
    <name evidence="1" type="ORF">C1H46_031168</name>
</gene>
<reference evidence="1 2" key="1">
    <citation type="journal article" date="2019" name="G3 (Bethesda)">
        <title>Sequencing of a Wild Apple (Malus baccata) Genome Unravels the Differences Between Cultivated and Wild Apple Species Regarding Disease Resistance and Cold Tolerance.</title>
        <authorList>
            <person name="Chen X."/>
        </authorList>
    </citation>
    <scope>NUCLEOTIDE SEQUENCE [LARGE SCALE GENOMIC DNA]</scope>
    <source>
        <strain evidence="2">cv. Shandingzi</strain>
        <tissue evidence="1">Leaves</tissue>
    </source>
</reference>
<sequence length="98" mass="11195">MGNEPSPAPMCKRDEMENSTDELKATWIEVRNINFVIKITNRDESWYKGDWGGRLGEFTNYVMVILPPTLHPFNKWVESARKTTSSSLLQTLNMGGSE</sequence>
<evidence type="ECO:0000313" key="1">
    <source>
        <dbReference type="EMBL" id="TQD83274.1"/>
    </source>
</evidence>